<reference evidence="1" key="1">
    <citation type="submission" date="2019-11" db="EMBL/GenBank/DDBJ databases">
        <title>Nori genome reveals adaptations in red seaweeds to the harsh intertidal environment.</title>
        <authorList>
            <person name="Wang D."/>
            <person name="Mao Y."/>
        </authorList>
    </citation>
    <scope>NUCLEOTIDE SEQUENCE</scope>
    <source>
        <tissue evidence="1">Gametophyte</tissue>
    </source>
</reference>
<dbReference type="Proteomes" id="UP000798662">
    <property type="component" value="Chromosome 3"/>
</dbReference>
<keyword evidence="2" id="KW-1185">Reference proteome</keyword>
<comment type="caution">
    <text evidence="1">The sequence shown here is derived from an EMBL/GenBank/DDBJ whole genome shotgun (WGS) entry which is preliminary data.</text>
</comment>
<evidence type="ECO:0000313" key="2">
    <source>
        <dbReference type="Proteomes" id="UP000798662"/>
    </source>
</evidence>
<name>A0ACC3CKB8_PYRYE</name>
<organism evidence="1 2">
    <name type="scientific">Pyropia yezoensis</name>
    <name type="common">Susabi-nori</name>
    <name type="synonym">Porphyra yezoensis</name>
    <dbReference type="NCBI Taxonomy" id="2788"/>
    <lineage>
        <taxon>Eukaryota</taxon>
        <taxon>Rhodophyta</taxon>
        <taxon>Bangiophyceae</taxon>
        <taxon>Bangiales</taxon>
        <taxon>Bangiaceae</taxon>
        <taxon>Pyropia</taxon>
    </lineage>
</organism>
<protein>
    <submittedName>
        <fullName evidence="1">Uncharacterized protein</fullName>
    </submittedName>
</protein>
<gene>
    <name evidence="1" type="ORF">I4F81_012918</name>
</gene>
<accession>A0ACC3CKB8</accession>
<dbReference type="EMBL" id="CM020620">
    <property type="protein sequence ID" value="KAK1870459.1"/>
    <property type="molecule type" value="Genomic_DNA"/>
</dbReference>
<sequence>MAGGASRRRAAKAGSSGAGVSGVGGSGRQESLAEGSSTRDAIIGGGFGSRSSGADDEDRVPSEVDEWLVSSIRASAQPGPGRKAAGVGESDSGRNSDSDEEHQDDDDSGSGDILKGGADKSIESDAAAADAGSAESDGDNDTDEEERAIRRQHMERPIPKAMSDMQANFQDYSDLDFRSIKTSDIRIMDRTTRKVTKAGVAKYVAAFRGAGYRGFFGTVSVCRDPTRAKKYVLIDGGHRLSAMLVLQAEKHPKATEHMNACVITRLDKAPMTELDAVKLGAVANDAPTEAIAMSQCDHLHWARSFIYEFNHKFGNEAMDLSTNIDDLSRQVIALGIAPKVTSVNAEGGSKTIGVASVTKLMKLALLGEEDAASVDYIERCLTASQGRSRTGKAFSMEGLASPSLIYLPDIAAKQKSRIRLFMLQTAWEYTGGRDKDGKARRLKGGRDGRFYAHMLHFIRVIVDELDREKRLRRIHGRSRRSDELAVIDRRSTAMDILDQRRPQEKLKMADELAVLFIEDWTPDDVVSVAGKGSRDEASLVRRSLFCQQHLTSWRGKAGEFISGRAPPIVMKKGVKRPKVIEAGPSTETKGARGDLTSVGSDDGKAESGTQSGSSGGRSSQARSTSDVDVVDGDDGGGTDGGVGSGPKAIDENSGSQEKRRRPEPGHLKDGPGAITPKRKRKRSAKTMLGGHEFSDEAEQDDAAGAQPRKKHKPRAYISDWSATAGLDSSVKPLEKDLPPIHPARIEEACRCRASLLAAQPLPDFATLLPLQHQSYDFINLAEWRATEAAVDEYVLLNGIAMAGLPDGVTLRHLGRRARQLVTTASMSRYATTLIERGWVALVGACLPPESAGTDDVESPVHSVLDVFAKTVPSERALASAAQSRAPDDVHHIWTPIHNVDHAIKDASALANGQGRLTNAIHTVDPYVFNSFSPSGEFMHLDQVPQ</sequence>
<evidence type="ECO:0000313" key="1">
    <source>
        <dbReference type="EMBL" id="KAK1870459.1"/>
    </source>
</evidence>
<proteinExistence type="predicted"/>